<dbReference type="SUPFAM" id="SSF82689">
    <property type="entry name" value="Mechanosensitive channel protein MscS (YggB), C-terminal domain"/>
    <property type="match status" value="1"/>
</dbReference>
<evidence type="ECO:0000313" key="11">
    <source>
        <dbReference type="EMBL" id="SEE22689.1"/>
    </source>
</evidence>
<dbReference type="GO" id="GO:0008381">
    <property type="term" value="F:mechanosensitive monoatomic ion channel activity"/>
    <property type="evidence" value="ECO:0007669"/>
    <property type="project" value="InterPro"/>
</dbReference>
<feature type="transmembrane region" description="Helical" evidence="7">
    <location>
        <begin position="110"/>
        <end position="138"/>
    </location>
</feature>
<dbReference type="InterPro" id="IPR011066">
    <property type="entry name" value="MscS_channel_C_sf"/>
</dbReference>
<sequence length="304" mass="34046">MTFSEGFLFVETFKIQKNSMEEFNNLKDVTEEYIGQFISFLPDLLLAILYLVIGWWLIKMLIKYMKKFFVKKDYDPALSNFLATISKWALVILLLVSVVETLGVETTSFIAVLGAAGLAIGLALQGSLSNFAGGVLIIGLKPFKIGDWIEVNGISGSVKEISLFYTKLNTFGNQLAVIPNGELSNSNVVNYSGEATRRDAITIGISYESNIKVAKQTLLDLLQEQEDILKDPAPAVVVTELADSSVNLSVRFWARNEVFWDRHWYTIEEGKRRLEAAGISIPFPQRDVHFFDHSKEKATTEKSV</sequence>
<evidence type="ECO:0000256" key="7">
    <source>
        <dbReference type="SAM" id="Phobius"/>
    </source>
</evidence>
<evidence type="ECO:0000259" key="9">
    <source>
        <dbReference type="Pfam" id="PF21082"/>
    </source>
</evidence>
<dbReference type="Pfam" id="PF05552">
    <property type="entry name" value="MS_channel_1st_1"/>
    <property type="match status" value="1"/>
</dbReference>
<evidence type="ECO:0000256" key="6">
    <source>
        <dbReference type="ARBA" id="ARBA00023136"/>
    </source>
</evidence>
<evidence type="ECO:0000256" key="4">
    <source>
        <dbReference type="ARBA" id="ARBA00022692"/>
    </source>
</evidence>
<dbReference type="InterPro" id="IPR011014">
    <property type="entry name" value="MscS_channel_TM-2"/>
</dbReference>
<gene>
    <name evidence="11" type="ORF">SAMN04488034_10173</name>
</gene>
<evidence type="ECO:0000259" key="10">
    <source>
        <dbReference type="Pfam" id="PF21088"/>
    </source>
</evidence>
<dbReference type="Pfam" id="PF21082">
    <property type="entry name" value="MS_channel_3rd"/>
    <property type="match status" value="1"/>
</dbReference>
<evidence type="ECO:0000256" key="5">
    <source>
        <dbReference type="ARBA" id="ARBA00022989"/>
    </source>
</evidence>
<dbReference type="Gene3D" id="1.10.287.1260">
    <property type="match status" value="1"/>
</dbReference>
<dbReference type="InterPro" id="IPR023408">
    <property type="entry name" value="MscS_beta-dom_sf"/>
</dbReference>
<name>A0A1H5H417_9FLAO</name>
<organism evidence="11 12">
    <name type="scientific">Salinimicrobium catena</name>
    <dbReference type="NCBI Taxonomy" id="390640"/>
    <lineage>
        <taxon>Bacteria</taxon>
        <taxon>Pseudomonadati</taxon>
        <taxon>Bacteroidota</taxon>
        <taxon>Flavobacteriia</taxon>
        <taxon>Flavobacteriales</taxon>
        <taxon>Flavobacteriaceae</taxon>
        <taxon>Salinimicrobium</taxon>
    </lineage>
</organism>
<dbReference type="Pfam" id="PF00924">
    <property type="entry name" value="MS_channel_2nd"/>
    <property type="match status" value="1"/>
</dbReference>
<dbReference type="InterPro" id="IPR010920">
    <property type="entry name" value="LSM_dom_sf"/>
</dbReference>
<keyword evidence="4 7" id="KW-0812">Transmembrane</keyword>
<protein>
    <submittedName>
        <fullName evidence="11">Small conductance mechanosensitive channel</fullName>
    </submittedName>
</protein>
<evidence type="ECO:0000256" key="3">
    <source>
        <dbReference type="ARBA" id="ARBA00022475"/>
    </source>
</evidence>
<reference evidence="11 12" key="1">
    <citation type="submission" date="2016-10" db="EMBL/GenBank/DDBJ databases">
        <authorList>
            <person name="de Groot N.N."/>
        </authorList>
    </citation>
    <scope>NUCLEOTIDE SEQUENCE [LARGE SCALE GENOMIC DNA]</scope>
    <source>
        <strain evidence="11 12">DSM 23553</strain>
    </source>
</reference>
<dbReference type="InterPro" id="IPR049142">
    <property type="entry name" value="MS_channel_1st"/>
</dbReference>
<dbReference type="InterPro" id="IPR049278">
    <property type="entry name" value="MS_channel_C"/>
</dbReference>
<keyword evidence="6 7" id="KW-0472">Membrane</keyword>
<dbReference type="Pfam" id="PF21088">
    <property type="entry name" value="MS_channel_1st"/>
    <property type="match status" value="1"/>
</dbReference>
<dbReference type="InterPro" id="IPR045275">
    <property type="entry name" value="MscS_archaea/bacteria_type"/>
</dbReference>
<dbReference type="GO" id="GO:0005886">
    <property type="term" value="C:plasma membrane"/>
    <property type="evidence" value="ECO:0007669"/>
    <property type="project" value="UniProtKB-SubCell"/>
</dbReference>
<dbReference type="Gene3D" id="3.30.70.100">
    <property type="match status" value="1"/>
</dbReference>
<feature type="domain" description="Mechanosensitive ion channel MscS" evidence="8">
    <location>
        <begin position="127"/>
        <end position="192"/>
    </location>
</feature>
<dbReference type="InterPro" id="IPR006685">
    <property type="entry name" value="MscS_channel_2nd"/>
</dbReference>
<keyword evidence="12" id="KW-1185">Reference proteome</keyword>
<dbReference type="AlphaFoldDB" id="A0A1H5H417"/>
<feature type="domain" description="Mechanosensitive ion channel MscS C-terminal" evidence="9">
    <location>
        <begin position="201"/>
        <end position="281"/>
    </location>
</feature>
<dbReference type="SUPFAM" id="SSF82861">
    <property type="entry name" value="Mechanosensitive channel protein MscS (YggB), transmembrane region"/>
    <property type="match status" value="1"/>
</dbReference>
<accession>A0A1H5H417</accession>
<evidence type="ECO:0000256" key="2">
    <source>
        <dbReference type="ARBA" id="ARBA00008017"/>
    </source>
</evidence>
<keyword evidence="5 7" id="KW-1133">Transmembrane helix</keyword>
<feature type="transmembrane region" description="Helical" evidence="7">
    <location>
        <begin position="78"/>
        <end position="98"/>
    </location>
</feature>
<evidence type="ECO:0000256" key="1">
    <source>
        <dbReference type="ARBA" id="ARBA00004651"/>
    </source>
</evidence>
<comment type="subcellular location">
    <subcellularLocation>
        <location evidence="1">Cell membrane</location>
        <topology evidence="1">Multi-pass membrane protein</topology>
    </subcellularLocation>
</comment>
<dbReference type="InterPro" id="IPR008910">
    <property type="entry name" value="MSC_TM_helix"/>
</dbReference>
<comment type="similarity">
    <text evidence="2">Belongs to the MscS (TC 1.A.23) family.</text>
</comment>
<proteinExistence type="inferred from homology"/>
<feature type="domain" description="Mechanosensitive ion channel transmembrane helices 2/3" evidence="10">
    <location>
        <begin position="85"/>
        <end position="125"/>
    </location>
</feature>
<dbReference type="PANTHER" id="PTHR30221:SF1">
    <property type="entry name" value="SMALL-CONDUCTANCE MECHANOSENSITIVE CHANNEL"/>
    <property type="match status" value="1"/>
</dbReference>
<evidence type="ECO:0000259" key="8">
    <source>
        <dbReference type="Pfam" id="PF00924"/>
    </source>
</evidence>
<dbReference type="Proteomes" id="UP000199448">
    <property type="component" value="Unassembled WGS sequence"/>
</dbReference>
<evidence type="ECO:0000313" key="12">
    <source>
        <dbReference type="Proteomes" id="UP000199448"/>
    </source>
</evidence>
<dbReference type="PANTHER" id="PTHR30221">
    <property type="entry name" value="SMALL-CONDUCTANCE MECHANOSENSITIVE CHANNEL"/>
    <property type="match status" value="1"/>
</dbReference>
<keyword evidence="3" id="KW-1003">Cell membrane</keyword>
<dbReference type="SUPFAM" id="SSF50182">
    <property type="entry name" value="Sm-like ribonucleoproteins"/>
    <property type="match status" value="1"/>
</dbReference>
<dbReference type="Gene3D" id="2.30.30.60">
    <property type="match status" value="1"/>
</dbReference>
<feature type="transmembrane region" description="Helical" evidence="7">
    <location>
        <begin position="33"/>
        <end position="58"/>
    </location>
</feature>
<dbReference type="EMBL" id="FNUG01000001">
    <property type="protein sequence ID" value="SEE22689.1"/>
    <property type="molecule type" value="Genomic_DNA"/>
</dbReference>